<protein>
    <submittedName>
        <fullName evidence="3">Polysaccharide lyase family 7 protein</fullName>
    </submittedName>
</protein>
<dbReference type="GO" id="GO:0016829">
    <property type="term" value="F:lyase activity"/>
    <property type="evidence" value="ECO:0007669"/>
    <property type="project" value="UniProtKB-KW"/>
</dbReference>
<dbReference type="Pfam" id="PF08787">
    <property type="entry name" value="Alginate_lyase2"/>
    <property type="match status" value="1"/>
</dbReference>
<feature type="domain" description="Alginate lyase 2" evidence="2">
    <location>
        <begin position="36"/>
        <end position="241"/>
    </location>
</feature>
<keyword evidence="4" id="KW-1185">Reference proteome</keyword>
<dbReference type="Proteomes" id="UP000597613">
    <property type="component" value="Unassembled WGS sequence"/>
</dbReference>
<organism evidence="3 4">
    <name type="scientific">Sphingomonas albertensis</name>
    <dbReference type="NCBI Taxonomy" id="2762591"/>
    <lineage>
        <taxon>Bacteria</taxon>
        <taxon>Pseudomonadati</taxon>
        <taxon>Pseudomonadota</taxon>
        <taxon>Alphaproteobacteria</taxon>
        <taxon>Sphingomonadales</taxon>
        <taxon>Sphingomonadaceae</taxon>
        <taxon>Sphingomonas</taxon>
    </lineage>
</organism>
<accession>A0ABR7AL22</accession>
<feature type="signal peptide" evidence="1">
    <location>
        <begin position="1"/>
        <end position="19"/>
    </location>
</feature>
<name>A0ABR7AL22_9SPHN</name>
<dbReference type="InterPro" id="IPR013320">
    <property type="entry name" value="ConA-like_dom_sf"/>
</dbReference>
<gene>
    <name evidence="3" type="ORF">H8S47_05520</name>
</gene>
<feature type="chain" id="PRO_5046225558" evidence="1">
    <location>
        <begin position="20"/>
        <end position="242"/>
    </location>
</feature>
<comment type="caution">
    <text evidence="3">The sequence shown here is derived from an EMBL/GenBank/DDBJ whole genome shotgun (WGS) entry which is preliminary data.</text>
</comment>
<dbReference type="Gene3D" id="2.60.120.200">
    <property type="match status" value="1"/>
</dbReference>
<evidence type="ECO:0000313" key="4">
    <source>
        <dbReference type="Proteomes" id="UP000597613"/>
    </source>
</evidence>
<evidence type="ECO:0000256" key="1">
    <source>
        <dbReference type="SAM" id="SignalP"/>
    </source>
</evidence>
<proteinExistence type="predicted"/>
<reference evidence="3 4" key="1">
    <citation type="submission" date="2020-08" db="EMBL/GenBank/DDBJ databases">
        <title>Putative novel bacterial strains isolated from necrotic wheat leaf tissues caused by Xanthomonas translucens.</title>
        <authorList>
            <person name="Tambong J.T."/>
        </authorList>
    </citation>
    <scope>NUCLEOTIDE SEQUENCE [LARGE SCALE GENOMIC DNA]</scope>
    <source>
        <strain evidence="4">DOAB 1063</strain>
    </source>
</reference>
<keyword evidence="1" id="KW-0732">Signal</keyword>
<evidence type="ECO:0000259" key="2">
    <source>
        <dbReference type="Pfam" id="PF08787"/>
    </source>
</evidence>
<dbReference type="RefSeq" id="WP_187502922.1">
    <property type="nucleotide sequence ID" value="NZ_CP162536.1"/>
</dbReference>
<evidence type="ECO:0000313" key="3">
    <source>
        <dbReference type="EMBL" id="MBC3941144.1"/>
    </source>
</evidence>
<keyword evidence="3" id="KW-0456">Lyase</keyword>
<dbReference type="InterPro" id="IPR014895">
    <property type="entry name" value="Alginate_lyase_2"/>
</dbReference>
<dbReference type="SUPFAM" id="SSF49899">
    <property type="entry name" value="Concanavalin A-like lectins/glucanases"/>
    <property type="match status" value="1"/>
</dbReference>
<dbReference type="EMBL" id="JACONT010000008">
    <property type="protein sequence ID" value="MBC3941144.1"/>
    <property type="molecule type" value="Genomic_DNA"/>
</dbReference>
<sequence length="242" mass="25681">MLSVAVLAGAAIFGPAAYAECSIAIPTSTSTSSYGTLQLPVDANGDGKPDTISGSQLSSYSSQFFERQTAARIVMRVPTSGLATTPNSRYPRSELKENRTWNVDDGCAAQAARVNIYDLPASGDIVIGQIHQEATTPRPPVELHYTNGTIHADVMKQNTTASGSPRTRLTIVSGIPLKQWFSYSITLEKGGLLKVTVNGSSQTTYLDASFDSSKLYFKAGNYTQDTGGGSSVGFEGLSVKHN</sequence>